<dbReference type="InterPro" id="IPR035965">
    <property type="entry name" value="PAS-like_dom_sf"/>
</dbReference>
<dbReference type="PROSITE" id="PS50112">
    <property type="entry name" value="PAS"/>
    <property type="match status" value="1"/>
</dbReference>
<keyword evidence="3" id="KW-1185">Reference proteome</keyword>
<dbReference type="Pfam" id="PF13426">
    <property type="entry name" value="PAS_9"/>
    <property type="match status" value="1"/>
</dbReference>
<dbReference type="Proteomes" id="UP001296873">
    <property type="component" value="Unassembled WGS sequence"/>
</dbReference>
<evidence type="ECO:0000313" key="3">
    <source>
        <dbReference type="Proteomes" id="UP001296873"/>
    </source>
</evidence>
<comment type="caution">
    <text evidence="2">The sequence shown here is derived from an EMBL/GenBank/DDBJ whole genome shotgun (WGS) entry which is preliminary data.</text>
</comment>
<evidence type="ECO:0000313" key="2">
    <source>
        <dbReference type="EMBL" id="MBK1667863.1"/>
    </source>
</evidence>
<reference evidence="2 3" key="1">
    <citation type="journal article" date="2020" name="Microorganisms">
        <title>Osmotic Adaptation and Compatible Solute Biosynthesis of Phototrophic Bacteria as Revealed from Genome Analyses.</title>
        <authorList>
            <person name="Imhoff J.F."/>
            <person name="Rahn T."/>
            <person name="Kunzel S."/>
            <person name="Keller A."/>
            <person name="Neulinger S.C."/>
        </authorList>
    </citation>
    <scope>NUCLEOTIDE SEQUENCE [LARGE SCALE GENOMIC DNA]</scope>
    <source>
        <strain evidence="2 3">DSM 9895</strain>
    </source>
</reference>
<dbReference type="Gene3D" id="3.30.450.20">
    <property type="entry name" value="PAS domain"/>
    <property type="match status" value="1"/>
</dbReference>
<dbReference type="EMBL" id="NRRL01000013">
    <property type="protein sequence ID" value="MBK1667863.1"/>
    <property type="molecule type" value="Genomic_DNA"/>
</dbReference>
<proteinExistence type="predicted"/>
<dbReference type="CDD" id="cd00130">
    <property type="entry name" value="PAS"/>
    <property type="match status" value="1"/>
</dbReference>
<dbReference type="InterPro" id="IPR000014">
    <property type="entry name" value="PAS"/>
</dbReference>
<sequence>MLEAALDCCFRNASGRHDVLQFLDAVRIPVIVTDAGAGPSGPKILHANAEMCALCGYPRAQLVGRSPRVLQGPATDRARARAFRAALETHGRASVRLINYRADGEAYPVLIRAGRLDLGTRLDDQLRIAFETEVADPPGRGA</sequence>
<feature type="domain" description="PAS" evidence="1">
    <location>
        <begin position="15"/>
        <end position="90"/>
    </location>
</feature>
<evidence type="ECO:0000259" key="1">
    <source>
        <dbReference type="PROSITE" id="PS50112"/>
    </source>
</evidence>
<gene>
    <name evidence="2" type="ORF">CKO28_07425</name>
</gene>
<organism evidence="2 3">
    <name type="scientific">Rhodovibrio sodomensis</name>
    <dbReference type="NCBI Taxonomy" id="1088"/>
    <lineage>
        <taxon>Bacteria</taxon>
        <taxon>Pseudomonadati</taxon>
        <taxon>Pseudomonadota</taxon>
        <taxon>Alphaproteobacteria</taxon>
        <taxon>Rhodospirillales</taxon>
        <taxon>Rhodovibrionaceae</taxon>
        <taxon>Rhodovibrio</taxon>
    </lineage>
</organism>
<accession>A0ABS1DE53</accession>
<protein>
    <recommendedName>
        <fullName evidence="1">PAS domain-containing protein</fullName>
    </recommendedName>
</protein>
<dbReference type="NCBIfam" id="TIGR00229">
    <property type="entry name" value="sensory_box"/>
    <property type="match status" value="1"/>
</dbReference>
<dbReference type="SUPFAM" id="SSF55785">
    <property type="entry name" value="PYP-like sensor domain (PAS domain)"/>
    <property type="match status" value="1"/>
</dbReference>
<name>A0ABS1DE53_9PROT</name>